<keyword evidence="9" id="KW-1185">Reference proteome</keyword>
<keyword evidence="4" id="KW-0808">Transferase</keyword>
<dbReference type="InterPro" id="IPR013655">
    <property type="entry name" value="PAS_fold_3"/>
</dbReference>
<dbReference type="GO" id="GO:0004673">
    <property type="term" value="F:protein histidine kinase activity"/>
    <property type="evidence" value="ECO:0007669"/>
    <property type="project" value="UniProtKB-EC"/>
</dbReference>
<dbReference type="PROSITE" id="PS50112">
    <property type="entry name" value="PAS"/>
    <property type="match status" value="1"/>
</dbReference>
<dbReference type="AlphaFoldDB" id="A0A2V2N789"/>
<feature type="domain" description="PAS" evidence="6">
    <location>
        <begin position="282"/>
        <end position="324"/>
    </location>
</feature>
<evidence type="ECO:0000256" key="2">
    <source>
        <dbReference type="ARBA" id="ARBA00012438"/>
    </source>
</evidence>
<dbReference type="SUPFAM" id="SSF55785">
    <property type="entry name" value="PYP-like sensor domain (PAS domain)"/>
    <property type="match status" value="5"/>
</dbReference>
<evidence type="ECO:0000256" key="4">
    <source>
        <dbReference type="ARBA" id="ARBA00022679"/>
    </source>
</evidence>
<dbReference type="Pfam" id="PF13188">
    <property type="entry name" value="PAS_8"/>
    <property type="match status" value="2"/>
</dbReference>
<dbReference type="GeneID" id="97607822"/>
<name>A0A2V2N789_9EURY</name>
<dbReference type="InterPro" id="IPR052162">
    <property type="entry name" value="Sensor_kinase/Photoreceptor"/>
</dbReference>
<reference evidence="8 9" key="1">
    <citation type="submission" date="2018-05" db="EMBL/GenBank/DDBJ databases">
        <title>Draft genome of Methanospirillum stamsii Pt1.</title>
        <authorList>
            <person name="Dueholm M.S."/>
            <person name="Nielsen P.H."/>
            <person name="Bakmann L.F."/>
            <person name="Otzen D.E."/>
        </authorList>
    </citation>
    <scope>NUCLEOTIDE SEQUENCE [LARGE SCALE GENOMIC DNA]</scope>
    <source>
        <strain evidence="8 9">Pt1</strain>
    </source>
</reference>
<organism evidence="8 9">
    <name type="scientific">Methanospirillum stamsii</name>
    <dbReference type="NCBI Taxonomy" id="1277351"/>
    <lineage>
        <taxon>Archaea</taxon>
        <taxon>Methanobacteriati</taxon>
        <taxon>Methanobacteriota</taxon>
        <taxon>Stenosarchaea group</taxon>
        <taxon>Methanomicrobia</taxon>
        <taxon>Methanomicrobiales</taxon>
        <taxon>Methanospirillaceae</taxon>
        <taxon>Methanospirillum</taxon>
    </lineage>
</organism>
<dbReference type="RefSeq" id="WP_109939501.1">
    <property type="nucleotide sequence ID" value="NZ_CP176366.1"/>
</dbReference>
<dbReference type="Pfam" id="PF08447">
    <property type="entry name" value="PAS_3"/>
    <property type="match status" value="1"/>
</dbReference>
<dbReference type="InterPro" id="IPR000014">
    <property type="entry name" value="PAS"/>
</dbReference>
<evidence type="ECO:0000313" key="8">
    <source>
        <dbReference type="EMBL" id="PWR75924.1"/>
    </source>
</evidence>
<dbReference type="GO" id="GO:0006355">
    <property type="term" value="P:regulation of DNA-templated transcription"/>
    <property type="evidence" value="ECO:0007669"/>
    <property type="project" value="InterPro"/>
</dbReference>
<dbReference type="Gene3D" id="3.30.450.20">
    <property type="entry name" value="PAS domain"/>
    <property type="match status" value="5"/>
</dbReference>
<dbReference type="InterPro" id="IPR000700">
    <property type="entry name" value="PAS-assoc_C"/>
</dbReference>
<dbReference type="SMART" id="SM00091">
    <property type="entry name" value="PAS"/>
    <property type="match status" value="5"/>
</dbReference>
<evidence type="ECO:0000256" key="3">
    <source>
        <dbReference type="ARBA" id="ARBA00022553"/>
    </source>
</evidence>
<evidence type="ECO:0000256" key="1">
    <source>
        <dbReference type="ARBA" id="ARBA00000085"/>
    </source>
</evidence>
<feature type="domain" description="PAC" evidence="7">
    <location>
        <begin position="101"/>
        <end position="153"/>
    </location>
</feature>
<keyword evidence="5" id="KW-0418">Kinase</keyword>
<dbReference type="EMBL" id="QGMZ01000006">
    <property type="protein sequence ID" value="PWR75924.1"/>
    <property type="molecule type" value="Genomic_DNA"/>
</dbReference>
<dbReference type="PANTHER" id="PTHR43304">
    <property type="entry name" value="PHYTOCHROME-LIKE PROTEIN CPH1"/>
    <property type="match status" value="1"/>
</dbReference>
<dbReference type="OrthoDB" id="117117at2157"/>
<dbReference type="CDD" id="cd00130">
    <property type="entry name" value="PAS"/>
    <property type="match status" value="1"/>
</dbReference>
<comment type="catalytic activity">
    <reaction evidence="1">
        <text>ATP + protein L-histidine = ADP + protein N-phospho-L-histidine.</text>
        <dbReference type="EC" id="2.7.13.3"/>
    </reaction>
</comment>
<evidence type="ECO:0000313" key="9">
    <source>
        <dbReference type="Proteomes" id="UP000245934"/>
    </source>
</evidence>
<dbReference type="Proteomes" id="UP000245934">
    <property type="component" value="Unassembled WGS sequence"/>
</dbReference>
<feature type="domain" description="PAC" evidence="7">
    <location>
        <begin position="489"/>
        <end position="541"/>
    </location>
</feature>
<dbReference type="InterPro" id="IPR001610">
    <property type="entry name" value="PAC"/>
</dbReference>
<dbReference type="InterPro" id="IPR035965">
    <property type="entry name" value="PAS-like_dom_sf"/>
</dbReference>
<comment type="caution">
    <text evidence="8">The sequence shown here is derived from an EMBL/GenBank/DDBJ whole genome shotgun (WGS) entry which is preliminary data.</text>
</comment>
<dbReference type="SMART" id="SM00086">
    <property type="entry name" value="PAC"/>
    <property type="match status" value="4"/>
</dbReference>
<protein>
    <recommendedName>
        <fullName evidence="2">histidine kinase</fullName>
        <ecNumber evidence="2">2.7.13.3</ecNumber>
    </recommendedName>
</protein>
<dbReference type="NCBIfam" id="TIGR00229">
    <property type="entry name" value="sensory_box"/>
    <property type="match status" value="3"/>
</dbReference>
<sequence length="751" mass="86281">MIAFSILFLFGLRFYLGYADRSAKIAHEKDTSYQMIISEIEDGYFRANPEGVLEAISPSTVKMLGHSNVDDIIGRPLSDFYQNPDDRIVMRNRLFSEKTLKNHPLVLKRSDGSLVYITANVHLIYAEDGKITGIEGIAHDNTDALLAEKTLHEGESFYRLIFESANIGLFQCTADGVVLLVNPVFAFTLGYSGPDQMVREKVNLIETLGLDSEGYDRLREELSYQGAVRNLEISLKKRDETQIWLNINVVVIKDFSDQAAVYFGTAIDITEKKKMEAWLIENQQKFQSLFYFSPVAIFVYNTNGTLIDSNSAAISLFGASEKSLPESENLFFRAYLDDDEKEALSSGKVVKREILMDFDTLREKYHIPSSHPGIRYLDLMVTPIPGPDNLPKWFLVQISDITERKEAEIARIVANERLKEAEVIARLGHWELDLKKDKLFWSDELYSIFEKIPRQFIPTYDTFLRMIHPEDRGMVDEAFQHHIRNKIPYDIVYRIKLADNRIKYVRGISKTEWDEEGLAVRSVGIIHDITNTRLNELALRESELKYRQMFSNVSLGLILFEFTDEGEPGRIMDLNPKAQEMLQKTLLEILIGHNQIQSYLPISGSSFVKDLSYIDADICSFKSGIIRNDNDILPVQVTLDIFRLEKTVVGLAILEDITIKNQYEEERIGLIKQIEKNLAELSILNDGVRNPLTVIMLLVDELEKEISDPVLAQIKNIDELISQLDQRWIESDKILQYLQKHHHITYKKEKK</sequence>
<evidence type="ECO:0000259" key="7">
    <source>
        <dbReference type="PROSITE" id="PS50113"/>
    </source>
</evidence>
<dbReference type="PANTHER" id="PTHR43304:SF1">
    <property type="entry name" value="PAC DOMAIN-CONTAINING PROTEIN"/>
    <property type="match status" value="1"/>
</dbReference>
<dbReference type="PROSITE" id="PS50113">
    <property type="entry name" value="PAC"/>
    <property type="match status" value="3"/>
</dbReference>
<dbReference type="EC" id="2.7.13.3" evidence="2"/>
<proteinExistence type="predicted"/>
<keyword evidence="3" id="KW-0597">Phosphoprotein</keyword>
<dbReference type="Pfam" id="PF13426">
    <property type="entry name" value="PAS_9"/>
    <property type="match status" value="1"/>
</dbReference>
<accession>A0A2V2N789</accession>
<dbReference type="Gene3D" id="2.10.70.100">
    <property type="match status" value="1"/>
</dbReference>
<evidence type="ECO:0000259" key="6">
    <source>
        <dbReference type="PROSITE" id="PS50112"/>
    </source>
</evidence>
<gene>
    <name evidence="8" type="ORF">DLD82_02365</name>
</gene>
<feature type="domain" description="PAC" evidence="7">
    <location>
        <begin position="229"/>
        <end position="281"/>
    </location>
</feature>
<evidence type="ECO:0000256" key="5">
    <source>
        <dbReference type="ARBA" id="ARBA00022777"/>
    </source>
</evidence>
<dbReference type="Pfam" id="PF00989">
    <property type="entry name" value="PAS"/>
    <property type="match status" value="1"/>
</dbReference>
<dbReference type="InterPro" id="IPR013767">
    <property type="entry name" value="PAS_fold"/>
</dbReference>